<dbReference type="GO" id="GO:0016884">
    <property type="term" value="F:carbon-nitrogen ligase activity, with glutamine as amido-N-donor"/>
    <property type="evidence" value="ECO:0007669"/>
    <property type="project" value="InterPro"/>
</dbReference>
<dbReference type="InterPro" id="IPR042184">
    <property type="entry name" value="YqeY/Aim41_N"/>
</dbReference>
<dbReference type="InterPro" id="IPR023168">
    <property type="entry name" value="GatB_Yqey_C_2"/>
</dbReference>
<dbReference type="Gene3D" id="1.10.1510.10">
    <property type="entry name" value="Uncharacterised protein YqeY/AIM41 PF09424, N-terminal domain"/>
    <property type="match status" value="1"/>
</dbReference>
<dbReference type="AlphaFoldDB" id="A0A4Q8Q9C3"/>
<dbReference type="PANTHER" id="PTHR28055:SF1">
    <property type="entry name" value="ALTERED INHERITANCE OF MITOCHONDRIA PROTEIN 41, MITOCHONDRIAL"/>
    <property type="match status" value="1"/>
</dbReference>
<dbReference type="PANTHER" id="PTHR28055">
    <property type="entry name" value="ALTERED INHERITANCE OF MITOCHONDRIA PROTEIN 41, MITOCHONDRIAL"/>
    <property type="match status" value="1"/>
</dbReference>
<organism evidence="1 2">
    <name type="scientific">Flagellimonas allohymeniacidonis</name>
    <dbReference type="NCBI Taxonomy" id="2517819"/>
    <lineage>
        <taxon>Bacteria</taxon>
        <taxon>Pseudomonadati</taxon>
        <taxon>Bacteroidota</taxon>
        <taxon>Flavobacteriia</taxon>
        <taxon>Flavobacteriales</taxon>
        <taxon>Flavobacteriaceae</taxon>
        <taxon>Flagellimonas</taxon>
    </lineage>
</organism>
<comment type="caution">
    <text evidence="1">The sequence shown here is derived from an EMBL/GenBank/DDBJ whole genome shotgun (WGS) entry which is preliminary data.</text>
</comment>
<dbReference type="Pfam" id="PF09424">
    <property type="entry name" value="YqeY"/>
    <property type="match status" value="1"/>
</dbReference>
<keyword evidence="2" id="KW-1185">Reference proteome</keyword>
<proteinExistence type="predicted"/>
<evidence type="ECO:0000313" key="1">
    <source>
        <dbReference type="EMBL" id="TAI46865.1"/>
    </source>
</evidence>
<gene>
    <name evidence="1" type="ORF">EW142_09190</name>
</gene>
<accession>A0A4Q8Q9C3</accession>
<protein>
    <submittedName>
        <fullName evidence="1">GatB/YqeY domain-containing protein</fullName>
    </submittedName>
</protein>
<dbReference type="OrthoDB" id="9788127at2"/>
<dbReference type="EMBL" id="SGIU01000002">
    <property type="protein sequence ID" value="TAI46865.1"/>
    <property type="molecule type" value="Genomic_DNA"/>
</dbReference>
<dbReference type="InterPro" id="IPR019004">
    <property type="entry name" value="YqeY/Aim41"/>
</dbReference>
<reference evidence="1 2" key="1">
    <citation type="submission" date="2019-02" db="EMBL/GenBank/DDBJ databases">
        <title>Draft genome sequence of Muricauda sp. 176CP4-71.</title>
        <authorList>
            <person name="Park J.-S."/>
        </authorList>
    </citation>
    <scope>NUCLEOTIDE SEQUENCE [LARGE SCALE GENOMIC DNA]</scope>
    <source>
        <strain evidence="1 2">176CP4-71</strain>
    </source>
</reference>
<name>A0A4Q8Q9C3_9FLAO</name>
<dbReference type="RefSeq" id="WP_130613041.1">
    <property type="nucleotide sequence ID" value="NZ_SGIU01000002.1"/>
</dbReference>
<dbReference type="SUPFAM" id="SSF89095">
    <property type="entry name" value="GatB/YqeY motif"/>
    <property type="match status" value="1"/>
</dbReference>
<dbReference type="Proteomes" id="UP000291981">
    <property type="component" value="Unassembled WGS sequence"/>
</dbReference>
<dbReference type="InterPro" id="IPR003789">
    <property type="entry name" value="Asn/Gln_tRNA_amidoTrase-B-like"/>
</dbReference>
<sequence>MSLQEQVMTEMKAAMKAKDSVALEALRAIKSALLLAGTEKGASDSLSEADEIKLVQKLVKQRKDSAAIFNEQGRDDLAEPELAQAAIIEKFLPEQLTEEEIEKVVVQTIDSIGASGMQDMGRVMGMVSKELAGQADGKTISTIVKAKLSS</sequence>
<dbReference type="Gene3D" id="1.10.10.410">
    <property type="match status" value="1"/>
</dbReference>
<evidence type="ECO:0000313" key="2">
    <source>
        <dbReference type="Proteomes" id="UP000291981"/>
    </source>
</evidence>